<sequence length="52" mass="6149">MGNKPITICLSVCLSCKPCPASELTTHQRSSLHNLTPTSQCPMLWWWWWWCW</sequence>
<dbReference type="AlphaFoldDB" id="A0A0L8HG61"/>
<dbReference type="EMBL" id="KQ418202">
    <property type="protein sequence ID" value="KOF88238.1"/>
    <property type="molecule type" value="Genomic_DNA"/>
</dbReference>
<reference evidence="1" key="1">
    <citation type="submission" date="2015-07" db="EMBL/GenBank/DDBJ databases">
        <title>MeaNS - Measles Nucleotide Surveillance Program.</title>
        <authorList>
            <person name="Tran T."/>
            <person name="Druce J."/>
        </authorList>
    </citation>
    <scope>NUCLEOTIDE SEQUENCE</scope>
    <source>
        <strain evidence="1">UCB-OBI-ISO-001</strain>
        <tissue evidence="1">Gonad</tissue>
    </source>
</reference>
<name>A0A0L8HG61_OCTBM</name>
<gene>
    <name evidence="1" type="ORF">OCBIM_22015166mg</name>
</gene>
<organism evidence="1">
    <name type="scientific">Octopus bimaculoides</name>
    <name type="common">California two-spotted octopus</name>
    <dbReference type="NCBI Taxonomy" id="37653"/>
    <lineage>
        <taxon>Eukaryota</taxon>
        <taxon>Metazoa</taxon>
        <taxon>Spiralia</taxon>
        <taxon>Lophotrochozoa</taxon>
        <taxon>Mollusca</taxon>
        <taxon>Cephalopoda</taxon>
        <taxon>Coleoidea</taxon>
        <taxon>Octopodiformes</taxon>
        <taxon>Octopoda</taxon>
        <taxon>Incirrata</taxon>
        <taxon>Octopodidae</taxon>
        <taxon>Octopus</taxon>
    </lineage>
</organism>
<evidence type="ECO:0000313" key="1">
    <source>
        <dbReference type="EMBL" id="KOF88238.1"/>
    </source>
</evidence>
<protein>
    <submittedName>
        <fullName evidence="1">Uncharacterized protein</fullName>
    </submittedName>
</protein>
<accession>A0A0L8HG61</accession>
<proteinExistence type="predicted"/>